<keyword evidence="2" id="KW-0456">Lyase</keyword>
<dbReference type="EC" id="4.2.1.182" evidence="7"/>
<evidence type="ECO:0000256" key="7">
    <source>
        <dbReference type="ARBA" id="ARBA00047176"/>
    </source>
</evidence>
<proteinExistence type="inferred from homology"/>
<keyword evidence="1" id="KW-0408">Iron</keyword>
<dbReference type="CDD" id="cd01355">
    <property type="entry name" value="AcnX"/>
    <property type="match status" value="1"/>
</dbReference>
<evidence type="ECO:0000256" key="5">
    <source>
        <dbReference type="ARBA" id="ARBA00046333"/>
    </source>
</evidence>
<sequence length="390" mass="42532">MQLTKEERAMLKGKHGKAAKKAMQILVTLGNIYGAKRLIPVKSVQIAGVSYHNLGDAGLELLEDLAKDARVRVLTTLNPAGMDLENWKALGISKSFAEKQKRVIEAFRKMGVTITCTCTPYLIGNLPLFNEHIAWSESSAVCFANSVLGAKTNRESGFSSLASALTGKTPEYGLHLDKNRRAKVIVEVKAKLESIADFGALGKAIGDKIGNTIPLIKGVREADLEQLKSLCASIATFGGTALFHMEGITPNKTKAPRKKVYITKRDIEKAKKELSDRTEIDFIAIGCPHASLRELADIARVLKGKRVKKEFWIACARPIKKVADLMGYTEIIEKAGAKFACDTCMAVAPLKGHFKGMMTNSAKACFYGRGSNAFKVKIATLEECVREALK</sequence>
<dbReference type="AlphaFoldDB" id="A0A497JIN1"/>
<gene>
    <name evidence="10" type="ORF">DRO07_01845</name>
</gene>
<accession>A0A497JIN1</accession>
<feature type="domain" description="Phosphomevalonate dehydratase large subunit-like" evidence="9">
    <location>
        <begin position="1"/>
        <end position="386"/>
    </location>
</feature>
<evidence type="ECO:0000256" key="2">
    <source>
        <dbReference type="ARBA" id="ARBA00023239"/>
    </source>
</evidence>
<name>A0A497JIN1_9ARCH</name>
<dbReference type="PANTHER" id="PTHR36577">
    <property type="entry name" value="DUF521 DOMAIN PROTEIN (AFU_ORTHOLOGUE AFUA_6G00490)"/>
    <property type="match status" value="1"/>
</dbReference>
<dbReference type="Pfam" id="PF04412">
    <property type="entry name" value="AcnX"/>
    <property type="match status" value="1"/>
</dbReference>
<dbReference type="GO" id="GO:0016829">
    <property type="term" value="F:lyase activity"/>
    <property type="evidence" value="ECO:0007669"/>
    <property type="project" value="UniProtKB-KW"/>
</dbReference>
<dbReference type="Proteomes" id="UP000277633">
    <property type="component" value="Unassembled WGS sequence"/>
</dbReference>
<comment type="subunit">
    <text evidence="6">Heterodimer composed of a large subunit (PMDh-L) and a small subunit (PMDh-S).</text>
</comment>
<evidence type="ECO:0000256" key="6">
    <source>
        <dbReference type="ARBA" id="ARBA00046520"/>
    </source>
</evidence>
<comment type="caution">
    <text evidence="10">The sequence shown here is derived from an EMBL/GenBank/DDBJ whole genome shotgun (WGS) entry which is preliminary data.</text>
</comment>
<dbReference type="PANTHER" id="PTHR36577:SF3">
    <property type="entry name" value="DUF521 DOMAIN PROTEIN (AFU_ORTHOLOGUE AFUA_6G00490)"/>
    <property type="match status" value="1"/>
</dbReference>
<dbReference type="InterPro" id="IPR007506">
    <property type="entry name" value="PMDh-L-like_dom"/>
</dbReference>
<evidence type="ECO:0000256" key="8">
    <source>
        <dbReference type="ARBA" id="ARBA00047196"/>
    </source>
</evidence>
<evidence type="ECO:0000256" key="4">
    <source>
        <dbReference type="ARBA" id="ARBA00045299"/>
    </source>
</evidence>
<evidence type="ECO:0000259" key="9">
    <source>
        <dbReference type="Pfam" id="PF04412"/>
    </source>
</evidence>
<evidence type="ECO:0000256" key="3">
    <source>
        <dbReference type="ARBA" id="ARBA00045120"/>
    </source>
</evidence>
<reference evidence="10 11" key="1">
    <citation type="submission" date="2018-06" db="EMBL/GenBank/DDBJ databases">
        <title>Extensive metabolic versatility and redundancy in microbially diverse, dynamic hydrothermal sediments.</title>
        <authorList>
            <person name="Dombrowski N."/>
            <person name="Teske A."/>
            <person name="Baker B.J."/>
        </authorList>
    </citation>
    <scope>NUCLEOTIDE SEQUENCE [LARGE SCALE GENOMIC DNA]</scope>
    <source>
        <strain evidence="10">B9_G13</strain>
    </source>
</reference>
<protein>
    <recommendedName>
        <fullName evidence="8">Phosphomevalonate dehydratase large subunit</fullName>
        <ecNumber evidence="7">4.2.1.182</ecNumber>
    </recommendedName>
</protein>
<comment type="function">
    <text evidence="4">Component of a hydro-lyase that catalyzes the dehydration of mevalonate 5-phosphate (MVA5P) to form trans-anhydromevalonate 5-phosphate (tAHMP). Involved in the archaeal mevalonate (MVA) pathway, which provides fundamental precursors for isoprenoid biosynthesis, such as isopentenyl diphosphate (IPP) and dimethylallyl diphosphate (DMAPP).</text>
</comment>
<evidence type="ECO:0000256" key="1">
    <source>
        <dbReference type="ARBA" id="ARBA00023004"/>
    </source>
</evidence>
<evidence type="ECO:0000313" key="10">
    <source>
        <dbReference type="EMBL" id="RLG69674.1"/>
    </source>
</evidence>
<evidence type="ECO:0000313" key="11">
    <source>
        <dbReference type="Proteomes" id="UP000277633"/>
    </source>
</evidence>
<comment type="similarity">
    <text evidence="5">Belongs to the AcnX type II large subunit family.</text>
</comment>
<comment type="catalytic activity">
    <reaction evidence="3">
        <text>(R)-5-phosphomevalonate = (2E)-3-methyl-5-phosphooxypent-2-enoate + H2O</text>
        <dbReference type="Rhea" id="RHEA:78975"/>
        <dbReference type="ChEBI" id="CHEBI:15377"/>
        <dbReference type="ChEBI" id="CHEBI:58146"/>
        <dbReference type="ChEBI" id="CHEBI:229665"/>
        <dbReference type="EC" id="4.2.1.182"/>
    </reaction>
    <physiologicalReaction direction="left-to-right" evidence="3">
        <dbReference type="Rhea" id="RHEA:78976"/>
    </physiologicalReaction>
</comment>
<dbReference type="EMBL" id="QMWO01000057">
    <property type="protein sequence ID" value="RLG69674.1"/>
    <property type="molecule type" value="Genomic_DNA"/>
</dbReference>
<organism evidence="10 11">
    <name type="scientific">Candidatus Iainarchaeum sp</name>
    <dbReference type="NCBI Taxonomy" id="3101447"/>
    <lineage>
        <taxon>Archaea</taxon>
        <taxon>Candidatus Iainarchaeota</taxon>
        <taxon>Candidatus Iainarchaeia</taxon>
        <taxon>Candidatus Iainarchaeales</taxon>
        <taxon>Candidatus Iainarchaeaceae</taxon>
        <taxon>Candidatus Iainarchaeum</taxon>
    </lineage>
</organism>